<gene>
    <name evidence="3" type="ORF">BXYJ_LOCUS4398</name>
</gene>
<dbReference type="SUPFAM" id="SSF81383">
    <property type="entry name" value="F-box domain"/>
    <property type="match status" value="1"/>
</dbReference>
<feature type="domain" description="F-box" evidence="2">
    <location>
        <begin position="43"/>
        <end position="91"/>
    </location>
</feature>
<dbReference type="Proteomes" id="UP000582659">
    <property type="component" value="Unassembled WGS sequence"/>
</dbReference>
<name>A0A1I7SW70_BURXY</name>
<dbReference type="SMART" id="SM00256">
    <property type="entry name" value="FBOX"/>
    <property type="match status" value="1"/>
</dbReference>
<dbReference type="Pfam" id="PF00646">
    <property type="entry name" value="F-box"/>
    <property type="match status" value="1"/>
</dbReference>
<dbReference type="AlphaFoldDB" id="A0A1I7SW70"/>
<reference evidence="6" key="1">
    <citation type="submission" date="2016-11" db="UniProtKB">
        <authorList>
            <consortium name="WormBaseParasite"/>
        </authorList>
    </citation>
    <scope>IDENTIFICATION</scope>
</reference>
<dbReference type="Gene3D" id="1.20.1280.50">
    <property type="match status" value="1"/>
</dbReference>
<evidence type="ECO:0000313" key="4">
    <source>
        <dbReference type="Proteomes" id="UP000095284"/>
    </source>
</evidence>
<dbReference type="OrthoDB" id="5860330at2759"/>
<evidence type="ECO:0000313" key="6">
    <source>
        <dbReference type="WBParaSite" id="BXY_1730100.1"/>
    </source>
</evidence>
<dbReference type="InterPro" id="IPR001810">
    <property type="entry name" value="F-box_dom"/>
</dbReference>
<evidence type="ECO:0000313" key="5">
    <source>
        <dbReference type="Proteomes" id="UP000659654"/>
    </source>
</evidence>
<evidence type="ECO:0000313" key="3">
    <source>
        <dbReference type="EMBL" id="CAD5216175.1"/>
    </source>
</evidence>
<reference evidence="3" key="2">
    <citation type="submission" date="2020-09" db="EMBL/GenBank/DDBJ databases">
        <authorList>
            <person name="Kikuchi T."/>
        </authorList>
    </citation>
    <scope>NUCLEOTIDE SEQUENCE</scope>
    <source>
        <strain evidence="3">Ka4C1</strain>
    </source>
</reference>
<organism evidence="4 6">
    <name type="scientific">Bursaphelenchus xylophilus</name>
    <name type="common">Pinewood nematode worm</name>
    <name type="synonym">Aphelenchoides xylophilus</name>
    <dbReference type="NCBI Taxonomy" id="6326"/>
    <lineage>
        <taxon>Eukaryota</taxon>
        <taxon>Metazoa</taxon>
        <taxon>Ecdysozoa</taxon>
        <taxon>Nematoda</taxon>
        <taxon>Chromadorea</taxon>
        <taxon>Rhabditida</taxon>
        <taxon>Tylenchina</taxon>
        <taxon>Tylenchomorpha</taxon>
        <taxon>Aphelenchoidea</taxon>
        <taxon>Aphelenchoididae</taxon>
        <taxon>Bursaphelenchus</taxon>
    </lineage>
</organism>
<dbReference type="Proteomes" id="UP000659654">
    <property type="component" value="Unassembled WGS sequence"/>
</dbReference>
<proteinExistence type="predicted"/>
<dbReference type="WBParaSite" id="BXY_1730100.1">
    <property type="protein sequence ID" value="BXY_1730100.1"/>
    <property type="gene ID" value="BXY_1730100"/>
</dbReference>
<dbReference type="EMBL" id="CAJFCV020000002">
    <property type="protein sequence ID" value="CAG9098922.1"/>
    <property type="molecule type" value="Genomic_DNA"/>
</dbReference>
<feature type="region of interest" description="Disordered" evidence="1">
    <location>
        <begin position="342"/>
        <end position="368"/>
    </location>
</feature>
<dbReference type="PROSITE" id="PS50181">
    <property type="entry name" value="FBOX"/>
    <property type="match status" value="1"/>
</dbReference>
<protein>
    <submittedName>
        <fullName evidence="3">(pine wood nematode) hypothetical protein</fullName>
    </submittedName>
    <submittedName>
        <fullName evidence="6">F-box domain-containing protein</fullName>
    </submittedName>
</protein>
<evidence type="ECO:0000259" key="2">
    <source>
        <dbReference type="PROSITE" id="PS50181"/>
    </source>
</evidence>
<dbReference type="InterPro" id="IPR036047">
    <property type="entry name" value="F-box-like_dom_sf"/>
</dbReference>
<sequence>MLAQRRKFFEDLIEKEKQAKARSIARIRPKKKIVFPKAKAIVSNVISEIPEKVLKKILDNLDYKEQCRLERVSKKWQRVVLHKQTREIKELVIEMTGSTIQALQQLAFQRLSISAPRQCVESLSGILRRCSSQLERLTCDLSLLCMTSKMCFSDRKYFNIVESLWLVVAKCNEKMLEKLRRTERDLFTGLNTLTLQVHVNEYNMDLIADLIQIFTNRRPNLILNLEIHASSGSKIAQQINNLPEIRVNKLKLVCSALNCAILSVPLISESLQKAKISFKNISFREWYITFDDKTPISKKPLRKLSFNSCTVYRSDELVEAIYITWSQKKKRSCLQDEEKRPVKSTLIRSNSEKRTKNDEKQPKAKRAKSSFLRKLEMAGSCTVVDLDHMKRKAHIELTNRISAKCPTLTIDTSDIFY</sequence>
<evidence type="ECO:0000256" key="1">
    <source>
        <dbReference type="SAM" id="MobiDB-lite"/>
    </source>
</evidence>
<keyword evidence="5" id="KW-1185">Reference proteome</keyword>
<accession>A0A1I7SW70</accession>
<dbReference type="eggNOG" id="ENOG502SMW5">
    <property type="taxonomic scope" value="Eukaryota"/>
</dbReference>
<dbReference type="EMBL" id="CAJFDI010000002">
    <property type="protein sequence ID" value="CAD5216175.1"/>
    <property type="molecule type" value="Genomic_DNA"/>
</dbReference>
<feature type="compositionally biased region" description="Basic and acidic residues" evidence="1">
    <location>
        <begin position="350"/>
        <end position="362"/>
    </location>
</feature>
<dbReference type="Proteomes" id="UP000095284">
    <property type="component" value="Unplaced"/>
</dbReference>